<dbReference type="InterPro" id="IPR010930">
    <property type="entry name" value="Flg_bb/hook_C_dom"/>
</dbReference>
<dbReference type="EMBL" id="CP159510">
    <property type="protein sequence ID" value="XCJ16040.1"/>
    <property type="molecule type" value="Genomic_DNA"/>
</dbReference>
<keyword evidence="4 6" id="KW-0975">Bacterial flagellum</keyword>
<dbReference type="NCBIfam" id="TIGR01395">
    <property type="entry name" value="FlgC"/>
    <property type="match status" value="1"/>
</dbReference>
<dbReference type="PANTHER" id="PTHR30435:SF2">
    <property type="entry name" value="FLAGELLAR BASAL-BODY ROD PROTEIN FLGC"/>
    <property type="match status" value="1"/>
</dbReference>
<dbReference type="PANTHER" id="PTHR30435">
    <property type="entry name" value="FLAGELLAR PROTEIN"/>
    <property type="match status" value="1"/>
</dbReference>
<dbReference type="Pfam" id="PF00460">
    <property type="entry name" value="Flg_bb_rod"/>
    <property type="match status" value="1"/>
</dbReference>
<evidence type="ECO:0000256" key="5">
    <source>
        <dbReference type="ARBA" id="ARBA00025933"/>
    </source>
</evidence>
<gene>
    <name evidence="10" type="primary">flgC</name>
    <name evidence="10" type="ORF">ABNN70_10040</name>
</gene>
<dbReference type="Pfam" id="PF06429">
    <property type="entry name" value="Flg_bbr_C"/>
    <property type="match status" value="1"/>
</dbReference>
<evidence type="ECO:0000256" key="3">
    <source>
        <dbReference type="ARBA" id="ARBA00017941"/>
    </source>
</evidence>
<evidence type="ECO:0000313" key="10">
    <source>
        <dbReference type="EMBL" id="XCJ16040.1"/>
    </source>
</evidence>
<name>A0AAU8ICX1_9BACL</name>
<evidence type="ECO:0000259" key="8">
    <source>
        <dbReference type="Pfam" id="PF00460"/>
    </source>
</evidence>
<dbReference type="GO" id="GO:0030694">
    <property type="term" value="C:bacterial-type flagellum basal body, rod"/>
    <property type="evidence" value="ECO:0007669"/>
    <property type="project" value="UniProtKB-UniRule"/>
</dbReference>
<evidence type="ECO:0000259" key="9">
    <source>
        <dbReference type="Pfam" id="PF06429"/>
    </source>
</evidence>
<keyword evidence="10" id="KW-0282">Flagellum</keyword>
<organism evidence="10">
    <name type="scientific">Sporolactobacillus sp. Y61</name>
    <dbReference type="NCBI Taxonomy" id="3160863"/>
    <lineage>
        <taxon>Bacteria</taxon>
        <taxon>Bacillati</taxon>
        <taxon>Bacillota</taxon>
        <taxon>Bacilli</taxon>
        <taxon>Bacillales</taxon>
        <taxon>Sporolactobacillaceae</taxon>
        <taxon>Sporolactobacillus</taxon>
    </lineage>
</organism>
<keyword evidence="10" id="KW-0966">Cell projection</keyword>
<evidence type="ECO:0000256" key="4">
    <source>
        <dbReference type="ARBA" id="ARBA00023143"/>
    </source>
</evidence>
<comment type="subcellular location">
    <subcellularLocation>
        <location evidence="1 6">Bacterial flagellum basal body</location>
    </subcellularLocation>
</comment>
<sequence length="149" mass="16304">MGMFSSMDVAASGLTAQRFRMDTVSSNIANADTTRERLVNGVWQPYRRKMVHIKTIDSSFQSAFRQALGSSAGGVEVSHVTEDPSPFPQKYDPADPDADANGFVRQPNVDPLREMVDLMEANRSYDAGVTVMNASKSMLSRALDIGRQG</sequence>
<evidence type="ECO:0000256" key="2">
    <source>
        <dbReference type="ARBA" id="ARBA00009677"/>
    </source>
</evidence>
<reference evidence="10" key="1">
    <citation type="submission" date="2024-06" db="EMBL/GenBank/DDBJ databases">
        <authorList>
            <person name="Fan A."/>
            <person name="Zhang F.Y."/>
            <person name="Zhang L."/>
        </authorList>
    </citation>
    <scope>NUCLEOTIDE SEQUENCE</scope>
    <source>
        <strain evidence="10">Y61</strain>
    </source>
</reference>
<protein>
    <recommendedName>
        <fullName evidence="3 6">Flagellar basal-body rod protein FlgC</fullName>
    </recommendedName>
</protein>
<evidence type="ECO:0000256" key="1">
    <source>
        <dbReference type="ARBA" id="ARBA00004117"/>
    </source>
</evidence>
<dbReference type="PROSITE" id="PS00588">
    <property type="entry name" value="FLAGELLA_BB_ROD"/>
    <property type="match status" value="1"/>
</dbReference>
<comment type="subunit">
    <text evidence="5 6">The basal body constitutes a major portion of the flagellar organelle and consists of four rings (L,P,S, and M) mounted on a central rod. The rod consists of about 26 subunits of FlgG in the distal portion, and FlgB, FlgC and FlgF are thought to build up the proximal portion of the rod with about 6 subunits each.</text>
</comment>
<feature type="region of interest" description="Disordered" evidence="7">
    <location>
        <begin position="75"/>
        <end position="105"/>
    </location>
</feature>
<keyword evidence="10" id="KW-0969">Cilium</keyword>
<feature type="domain" description="Flagellar basal body rod protein N-terminal" evidence="8">
    <location>
        <begin position="7"/>
        <end position="35"/>
    </location>
</feature>
<proteinExistence type="inferred from homology"/>
<accession>A0AAU8ICX1</accession>
<evidence type="ECO:0000256" key="6">
    <source>
        <dbReference type="RuleBase" id="RU362062"/>
    </source>
</evidence>
<dbReference type="RefSeq" id="WP_129929227.1">
    <property type="nucleotide sequence ID" value="NZ_CP159510.1"/>
</dbReference>
<dbReference type="GO" id="GO:0071978">
    <property type="term" value="P:bacterial-type flagellum-dependent swarming motility"/>
    <property type="evidence" value="ECO:0007669"/>
    <property type="project" value="TreeGrafter"/>
</dbReference>
<dbReference type="AlphaFoldDB" id="A0AAU8ICX1"/>
<dbReference type="InterPro" id="IPR006299">
    <property type="entry name" value="FlgC"/>
</dbReference>
<dbReference type="InterPro" id="IPR019776">
    <property type="entry name" value="Flagellar_basal_body_rod_CS"/>
</dbReference>
<evidence type="ECO:0000256" key="7">
    <source>
        <dbReference type="SAM" id="MobiDB-lite"/>
    </source>
</evidence>
<comment type="similarity">
    <text evidence="2">Belongs to the flagella basal body rod proteins family.</text>
</comment>
<feature type="domain" description="Flagellar basal-body/hook protein C-terminal" evidence="9">
    <location>
        <begin position="101"/>
        <end position="144"/>
    </location>
</feature>
<dbReference type="InterPro" id="IPR001444">
    <property type="entry name" value="Flag_bb_rod_N"/>
</dbReference>